<accession>A0A842CZZ9</accession>
<comment type="caution">
    <text evidence="2">The sequence shown here is derived from an EMBL/GenBank/DDBJ whole genome shotgun (WGS) entry which is preliminary data.</text>
</comment>
<name>A0A842CZZ9_9LIST</name>
<dbReference type="InterPro" id="IPR015002">
    <property type="entry name" value="T6SS_Tdi1_C"/>
</dbReference>
<reference evidence="2 3" key="1">
    <citation type="submission" date="2020-03" db="EMBL/GenBank/DDBJ databases">
        <title>Soil Listeria distribution.</title>
        <authorList>
            <person name="Liao J."/>
            <person name="Wiedmann M."/>
        </authorList>
    </citation>
    <scope>NUCLEOTIDE SEQUENCE [LARGE SCALE GENOMIC DNA]</scope>
    <source>
        <strain evidence="2 3">FSL L7-0435</strain>
    </source>
</reference>
<dbReference type="RefSeq" id="WP_185534176.1">
    <property type="nucleotide sequence ID" value="NZ_JAARWW010000076.1"/>
</dbReference>
<evidence type="ECO:0000313" key="2">
    <source>
        <dbReference type="EMBL" id="MBC2005604.1"/>
    </source>
</evidence>
<dbReference type="Proteomes" id="UP000546806">
    <property type="component" value="Unassembled WGS sequence"/>
</dbReference>
<protein>
    <submittedName>
        <fullName evidence="2">DUF1851 domain-containing protein</fullName>
    </submittedName>
</protein>
<dbReference type="AlphaFoldDB" id="A0A842CZZ9"/>
<feature type="domain" description="T6SS immunity protein Tdi1 C-terminal" evidence="1">
    <location>
        <begin position="3"/>
        <end position="54"/>
    </location>
</feature>
<evidence type="ECO:0000259" key="1">
    <source>
        <dbReference type="Pfam" id="PF08906"/>
    </source>
</evidence>
<organism evidence="2 3">
    <name type="scientific">Listeria booriae</name>
    <dbReference type="NCBI Taxonomy" id="1552123"/>
    <lineage>
        <taxon>Bacteria</taxon>
        <taxon>Bacillati</taxon>
        <taxon>Bacillota</taxon>
        <taxon>Bacilli</taxon>
        <taxon>Bacillales</taxon>
        <taxon>Listeriaceae</taxon>
        <taxon>Listeria</taxon>
    </lineage>
</organism>
<dbReference type="Pfam" id="PF08906">
    <property type="entry name" value="T6SS_Tdi1_C"/>
    <property type="match status" value="1"/>
</dbReference>
<evidence type="ECO:0000313" key="3">
    <source>
        <dbReference type="Proteomes" id="UP000546806"/>
    </source>
</evidence>
<gene>
    <name evidence="2" type="ORF">HCA78_17740</name>
</gene>
<feature type="non-terminal residue" evidence="2">
    <location>
        <position position="1"/>
    </location>
</feature>
<sequence length="59" mass="6753">LDWGSYEEAIKVYGEPDFDECFAYTPLLGLGGPEKVDNLQKAKLKEHIYLITQFMGKLE</sequence>
<dbReference type="EMBL" id="JAARWW010000076">
    <property type="protein sequence ID" value="MBC2005604.1"/>
    <property type="molecule type" value="Genomic_DNA"/>
</dbReference>
<proteinExistence type="predicted"/>